<dbReference type="Proteomes" id="UP000064893">
    <property type="component" value="Chromosome"/>
</dbReference>
<keyword evidence="3" id="KW-1185">Reference proteome</keyword>
<reference evidence="2 3" key="1">
    <citation type="submission" date="2015-11" db="EMBL/GenBank/DDBJ databases">
        <title>Description and complete genome sequence of a novel strain predominating in hypersaline microbial mats and representing a new family of the Bacteriodetes phylum.</title>
        <authorList>
            <person name="Spring S."/>
            <person name="Bunk B."/>
            <person name="Sproer C."/>
            <person name="Klenk H.-P."/>
        </authorList>
    </citation>
    <scope>NUCLEOTIDE SEQUENCE [LARGE SCALE GENOMIC DNA]</scope>
    <source>
        <strain evidence="2 3">L21-Spi-D4</strain>
    </source>
</reference>
<feature type="signal peptide" evidence="1">
    <location>
        <begin position="1"/>
        <end position="23"/>
    </location>
</feature>
<evidence type="ECO:0000256" key="1">
    <source>
        <dbReference type="SAM" id="SignalP"/>
    </source>
</evidence>
<accession>A0A0S2HVZ5</accession>
<dbReference type="KEGG" id="blq:L21SP5_00534"/>
<dbReference type="OrthoDB" id="2963278at2"/>
<evidence type="ECO:0000313" key="2">
    <source>
        <dbReference type="EMBL" id="ALO14210.1"/>
    </source>
</evidence>
<organism evidence="2 3">
    <name type="scientific">Salinivirga cyanobacteriivorans</name>
    <dbReference type="NCBI Taxonomy" id="1307839"/>
    <lineage>
        <taxon>Bacteria</taxon>
        <taxon>Pseudomonadati</taxon>
        <taxon>Bacteroidota</taxon>
        <taxon>Bacteroidia</taxon>
        <taxon>Bacteroidales</taxon>
        <taxon>Salinivirgaceae</taxon>
        <taxon>Salinivirga</taxon>
    </lineage>
</organism>
<protein>
    <submittedName>
        <fullName evidence="2">Uncharacterized protein</fullName>
    </submittedName>
</protein>
<dbReference type="EMBL" id="CP013118">
    <property type="protein sequence ID" value="ALO14210.1"/>
    <property type="molecule type" value="Genomic_DNA"/>
</dbReference>
<evidence type="ECO:0000313" key="3">
    <source>
        <dbReference type="Proteomes" id="UP000064893"/>
    </source>
</evidence>
<keyword evidence="1" id="KW-0732">Signal</keyword>
<dbReference type="AlphaFoldDB" id="A0A0S2HVZ5"/>
<proteinExistence type="predicted"/>
<name>A0A0S2HVZ5_9BACT</name>
<sequence length="395" mass="46507" precursor="true">MKLFNWRLYPVFIALLFLNTSNAQTIEQYFNVLKKQGKQPVAFVAEKLQEYDLIVFDDALHAAVEPFEFYTNYIRKQPQTLDYLFVEVFSITAQPLIDSFLQCEIKDTSILAGVFKKDFGLGWPYQTYLDLLLTVWEVNQHLVDNQQIRVIGVDQPIYWESLHNRRDFNLFKQSLIARDYFMYSIIEKYMDGFSATKKGFFLTNTRHAYKCIKNKNGQIYWNAGTFLHQWHPEKTYAIRFHNMILNIKSVKKNVAHGSMQGLDRLEYTWARMDNGLWDSAFAQNQNIPVAIPLKNNVFGRHPYWGNHMNNVLAGQTMYDAYDAIIFLKPLEETQFSAHTKFYFTQAFKSELVHRINVMHGHNIDAFLHKNNVTSIEEYIEQLSEFVPQKQNPLIQ</sequence>
<dbReference type="STRING" id="1307839.L21SP5_00534"/>
<feature type="chain" id="PRO_5006599151" evidence="1">
    <location>
        <begin position="24"/>
        <end position="395"/>
    </location>
</feature>
<dbReference type="RefSeq" id="WP_057951783.1">
    <property type="nucleotide sequence ID" value="NZ_CP013118.1"/>
</dbReference>
<gene>
    <name evidence="2" type="ORF">L21SP5_00534</name>
</gene>